<accession>A0AAD9DA31</accession>
<evidence type="ECO:0000313" key="2">
    <source>
        <dbReference type="EMBL" id="KAK1739707.1"/>
    </source>
</evidence>
<dbReference type="Proteomes" id="UP001224775">
    <property type="component" value="Unassembled WGS sequence"/>
</dbReference>
<feature type="compositionally biased region" description="Basic and acidic residues" evidence="1">
    <location>
        <begin position="35"/>
        <end position="45"/>
    </location>
</feature>
<evidence type="ECO:0000256" key="1">
    <source>
        <dbReference type="SAM" id="MobiDB-lite"/>
    </source>
</evidence>
<sequence length="191" mass="20529">MKAVARALTPTSSSKATTAASRPQEASTSTENQVADDRNPEETVHEPNACENGSPREPLEESTGADGSKTDAVHHLEGVSGVHKPKGILKNGNYIAPSNSLVWIDDDDDALTAMSSITNMSSITKGSYSTSYLQSKSIGGKWLDFIESRVIPSPFCRLACGDIDDESTSKYGPRKIEWRVPGLGRFNIAIE</sequence>
<proteinExistence type="predicted"/>
<feature type="compositionally biased region" description="Polar residues" evidence="1">
    <location>
        <begin position="24"/>
        <end position="33"/>
    </location>
</feature>
<gene>
    <name evidence="2" type="ORF">QTG54_009466</name>
</gene>
<comment type="caution">
    <text evidence="2">The sequence shown here is derived from an EMBL/GenBank/DDBJ whole genome shotgun (WGS) entry which is preliminary data.</text>
</comment>
<evidence type="ECO:0000313" key="3">
    <source>
        <dbReference type="Proteomes" id="UP001224775"/>
    </source>
</evidence>
<dbReference type="EMBL" id="JATAAI010000017">
    <property type="protein sequence ID" value="KAK1739707.1"/>
    <property type="molecule type" value="Genomic_DNA"/>
</dbReference>
<dbReference type="AlphaFoldDB" id="A0AAD9DA31"/>
<feature type="compositionally biased region" description="Low complexity" evidence="1">
    <location>
        <begin position="7"/>
        <end position="21"/>
    </location>
</feature>
<organism evidence="2 3">
    <name type="scientific">Skeletonema marinoi</name>
    <dbReference type="NCBI Taxonomy" id="267567"/>
    <lineage>
        <taxon>Eukaryota</taxon>
        <taxon>Sar</taxon>
        <taxon>Stramenopiles</taxon>
        <taxon>Ochrophyta</taxon>
        <taxon>Bacillariophyta</taxon>
        <taxon>Coscinodiscophyceae</taxon>
        <taxon>Thalassiosirophycidae</taxon>
        <taxon>Thalassiosirales</taxon>
        <taxon>Skeletonemataceae</taxon>
        <taxon>Skeletonema</taxon>
        <taxon>Skeletonema marinoi-dohrnii complex</taxon>
    </lineage>
</organism>
<reference evidence="2" key="1">
    <citation type="submission" date="2023-06" db="EMBL/GenBank/DDBJ databases">
        <title>Survivors Of The Sea: Transcriptome response of Skeletonema marinoi to long-term dormancy.</title>
        <authorList>
            <person name="Pinder M.I.M."/>
            <person name="Kourtchenko O."/>
            <person name="Robertson E.K."/>
            <person name="Larsson T."/>
            <person name="Maumus F."/>
            <person name="Osuna-Cruz C.M."/>
            <person name="Vancaester E."/>
            <person name="Stenow R."/>
            <person name="Vandepoele K."/>
            <person name="Ploug H."/>
            <person name="Bruchert V."/>
            <person name="Godhe A."/>
            <person name="Topel M."/>
        </authorList>
    </citation>
    <scope>NUCLEOTIDE SEQUENCE</scope>
    <source>
        <strain evidence="2">R05AC</strain>
    </source>
</reference>
<keyword evidence="3" id="KW-1185">Reference proteome</keyword>
<feature type="region of interest" description="Disordered" evidence="1">
    <location>
        <begin position="1"/>
        <end position="71"/>
    </location>
</feature>
<name>A0AAD9DA31_9STRA</name>
<protein>
    <submittedName>
        <fullName evidence="2">Uncharacterized protein</fullName>
    </submittedName>
</protein>